<dbReference type="RefSeq" id="WP_337712591.1">
    <property type="nucleotide sequence ID" value="NZ_JBBEGL010000002.1"/>
</dbReference>
<keyword evidence="2" id="KW-1185">Reference proteome</keyword>
<sequence>MSALPPLPHGVDVFHQAPSPQLLDAVCGACATERCHPVATVGWVDALSGQWTETVVGAACLADEVTAADERRAEGSQPVAVDVPAWTIHDLARDAGITPATALTWWRLGYLTEAQTPIGARESLTPQRFLADEVRHARALWELHQVGLTDPAAAHLLLSGTDADRAVAAALVSALARETAVAS</sequence>
<dbReference type="Proteomes" id="UP001370100">
    <property type="component" value="Unassembled WGS sequence"/>
</dbReference>
<evidence type="ECO:0000313" key="2">
    <source>
        <dbReference type="Proteomes" id="UP001370100"/>
    </source>
</evidence>
<evidence type="ECO:0008006" key="3">
    <source>
        <dbReference type="Google" id="ProtNLM"/>
    </source>
</evidence>
<organism evidence="1 2">
    <name type="scientific">Actinomycetospora aeridis</name>
    <dbReference type="NCBI Taxonomy" id="3129231"/>
    <lineage>
        <taxon>Bacteria</taxon>
        <taxon>Bacillati</taxon>
        <taxon>Actinomycetota</taxon>
        <taxon>Actinomycetes</taxon>
        <taxon>Pseudonocardiales</taxon>
        <taxon>Pseudonocardiaceae</taxon>
        <taxon>Actinomycetospora</taxon>
    </lineage>
</organism>
<name>A0ABU8N368_9PSEU</name>
<dbReference type="EMBL" id="JBBEGL010000002">
    <property type="protein sequence ID" value="MEJ2886103.1"/>
    <property type="molecule type" value="Genomic_DNA"/>
</dbReference>
<comment type="caution">
    <text evidence="1">The sequence shown here is derived from an EMBL/GenBank/DDBJ whole genome shotgun (WGS) entry which is preliminary data.</text>
</comment>
<protein>
    <recommendedName>
        <fullName evidence="3">MerR-like DNA binding protein</fullName>
    </recommendedName>
</protein>
<reference evidence="1 2" key="1">
    <citation type="submission" date="2024-03" db="EMBL/GenBank/DDBJ databases">
        <title>Actinomycetospora sp. OC33-EN06, a novel actinomycete isolated from wild orchid (Aerides multiflora).</title>
        <authorList>
            <person name="Suriyachadkun C."/>
        </authorList>
    </citation>
    <scope>NUCLEOTIDE SEQUENCE [LARGE SCALE GENOMIC DNA]</scope>
    <source>
        <strain evidence="1 2">OC33-EN06</strain>
    </source>
</reference>
<accession>A0ABU8N368</accession>
<evidence type="ECO:0000313" key="1">
    <source>
        <dbReference type="EMBL" id="MEJ2886103.1"/>
    </source>
</evidence>
<proteinExistence type="predicted"/>
<gene>
    <name evidence="1" type="ORF">WCD41_06540</name>
</gene>